<dbReference type="Gene3D" id="1.10.600.10">
    <property type="entry name" value="Farnesyl Diphosphate Synthase"/>
    <property type="match status" value="1"/>
</dbReference>
<dbReference type="PROSITE" id="PS00444">
    <property type="entry name" value="POLYPRENYL_SYNTHASE_2"/>
    <property type="match status" value="1"/>
</dbReference>
<dbReference type="PANTHER" id="PTHR12001:SF69">
    <property type="entry name" value="ALL TRANS-POLYPRENYL-DIPHOSPHATE SYNTHASE PDSS1"/>
    <property type="match status" value="1"/>
</dbReference>
<dbReference type="Pfam" id="PF00348">
    <property type="entry name" value="polyprenyl_synt"/>
    <property type="match status" value="1"/>
</dbReference>
<keyword evidence="3 6" id="KW-0808">Transferase</keyword>
<protein>
    <submittedName>
        <fullName evidence="7">Geranylgeranyl pyrophosphate synthase</fullName>
    </submittedName>
</protein>
<evidence type="ECO:0000256" key="5">
    <source>
        <dbReference type="ARBA" id="ARBA00022842"/>
    </source>
</evidence>
<dbReference type="InterPro" id="IPR008949">
    <property type="entry name" value="Isoprenoid_synthase_dom_sf"/>
</dbReference>
<comment type="caution">
    <text evidence="7">The sequence shown here is derived from an EMBL/GenBank/DDBJ whole genome shotgun (WGS) entry which is preliminary data.</text>
</comment>
<keyword evidence="5" id="KW-0460">Magnesium</keyword>
<dbReference type="AlphaFoldDB" id="A0A916QK56"/>
<evidence type="ECO:0000256" key="3">
    <source>
        <dbReference type="ARBA" id="ARBA00022679"/>
    </source>
</evidence>
<comment type="cofactor">
    <cofactor evidence="1">
        <name>Mg(2+)</name>
        <dbReference type="ChEBI" id="CHEBI:18420"/>
    </cofactor>
</comment>
<dbReference type="GO" id="GO:0004659">
    <property type="term" value="F:prenyltransferase activity"/>
    <property type="evidence" value="ECO:0007669"/>
    <property type="project" value="InterPro"/>
</dbReference>
<proteinExistence type="inferred from homology"/>
<dbReference type="InterPro" id="IPR033749">
    <property type="entry name" value="Polyprenyl_synt_CS"/>
</dbReference>
<name>A0A916QK56_9LACO</name>
<dbReference type="EMBL" id="BMAY01000008">
    <property type="protein sequence ID" value="GFZ27273.1"/>
    <property type="molecule type" value="Genomic_DNA"/>
</dbReference>
<evidence type="ECO:0000256" key="6">
    <source>
        <dbReference type="RuleBase" id="RU004466"/>
    </source>
</evidence>
<keyword evidence="8" id="KW-1185">Reference proteome</keyword>
<sequence>MNTDSFWSDIPELASALDKVDQVIQTELQDVSGQLGIAVREHFQAKGKMLRPALFLLFFSGKNKKHSLNKGYRLAASIEMLHNATLIHDDIVDNSPIRHGKPSIYAKYGKHTAVYTGDLLFALSLNLLSKNASKLTNLQLNSKAMSGILQGEVAQFGQNYNLDITIEEYLEQIKGKTALLFGYSANLGALEGNWGNKIANQAKEFGENLGMLFQIQDDLLDYASTTEDFRKPVLLDVQDGVYSAPLIFALQKDTSNVLHDLVRKGCNLKPVDLYKIRELVVKLGGLTQAHQLAKEYENRTRASLSEFSSLPNYQNLTKFMDKISNRNY</sequence>
<reference evidence="7" key="1">
    <citation type="submission" date="2020-08" db="EMBL/GenBank/DDBJ databases">
        <title>Taxonomic study for Lactobacillus species isolated from hardwood bark.</title>
        <authorList>
            <person name="Tohno M."/>
            <person name="Tanizawa Y."/>
        </authorList>
    </citation>
    <scope>NUCLEOTIDE SEQUENCE</scope>
    <source>
        <strain evidence="7">B40</strain>
    </source>
</reference>
<dbReference type="InterPro" id="IPR000092">
    <property type="entry name" value="Polyprenyl_synt"/>
</dbReference>
<dbReference type="GO" id="GO:0008299">
    <property type="term" value="P:isoprenoid biosynthetic process"/>
    <property type="evidence" value="ECO:0007669"/>
    <property type="project" value="InterPro"/>
</dbReference>
<dbReference type="GO" id="GO:0046872">
    <property type="term" value="F:metal ion binding"/>
    <property type="evidence" value="ECO:0007669"/>
    <property type="project" value="UniProtKB-KW"/>
</dbReference>
<comment type="similarity">
    <text evidence="2 6">Belongs to the FPP/GGPP synthase family.</text>
</comment>
<dbReference type="SUPFAM" id="SSF48576">
    <property type="entry name" value="Terpenoid synthases"/>
    <property type="match status" value="1"/>
</dbReference>
<dbReference type="SFLD" id="SFLDS00005">
    <property type="entry name" value="Isoprenoid_Synthase_Type_I"/>
    <property type="match status" value="1"/>
</dbReference>
<evidence type="ECO:0000256" key="2">
    <source>
        <dbReference type="ARBA" id="ARBA00006706"/>
    </source>
</evidence>
<evidence type="ECO:0000256" key="4">
    <source>
        <dbReference type="ARBA" id="ARBA00022723"/>
    </source>
</evidence>
<dbReference type="PANTHER" id="PTHR12001">
    <property type="entry name" value="GERANYLGERANYL PYROPHOSPHATE SYNTHASE"/>
    <property type="match status" value="1"/>
</dbReference>
<dbReference type="CDD" id="cd00685">
    <property type="entry name" value="Trans_IPPS_HT"/>
    <property type="match status" value="1"/>
</dbReference>
<accession>A0A916QK56</accession>
<gene>
    <name evidence="7" type="ORF">LCB40_11530</name>
</gene>
<organism evidence="7 8">
    <name type="scientific">Lactobacillus corticis</name>
    <dbReference type="NCBI Taxonomy" id="2201249"/>
    <lineage>
        <taxon>Bacteria</taxon>
        <taxon>Bacillati</taxon>
        <taxon>Bacillota</taxon>
        <taxon>Bacilli</taxon>
        <taxon>Lactobacillales</taxon>
        <taxon>Lactobacillaceae</taxon>
        <taxon>Lactobacillus</taxon>
    </lineage>
</organism>
<keyword evidence="4" id="KW-0479">Metal-binding</keyword>
<evidence type="ECO:0000313" key="8">
    <source>
        <dbReference type="Proteomes" id="UP000677218"/>
    </source>
</evidence>
<evidence type="ECO:0000313" key="7">
    <source>
        <dbReference type="EMBL" id="GFZ27273.1"/>
    </source>
</evidence>
<evidence type="ECO:0000256" key="1">
    <source>
        <dbReference type="ARBA" id="ARBA00001946"/>
    </source>
</evidence>
<dbReference type="RefSeq" id="WP_212780968.1">
    <property type="nucleotide sequence ID" value="NZ_BMAY01000008.1"/>
</dbReference>
<dbReference type="Proteomes" id="UP000677218">
    <property type="component" value="Unassembled WGS sequence"/>
</dbReference>